<evidence type="ECO:0000256" key="1">
    <source>
        <dbReference type="ARBA" id="ARBA00022679"/>
    </source>
</evidence>
<dbReference type="GO" id="GO:0016740">
    <property type="term" value="F:transferase activity"/>
    <property type="evidence" value="ECO:0007669"/>
    <property type="project" value="UniProtKB-KW"/>
</dbReference>
<reference evidence="4" key="1">
    <citation type="submission" date="2009-09" db="EMBL/GenBank/DDBJ databases">
        <title>The complete chromosome of Sebaldella termitidis ATCC 33386.</title>
        <authorList>
            <consortium name="US DOE Joint Genome Institute (JGI-PGF)"/>
            <person name="Lucas S."/>
            <person name="Copeland A."/>
            <person name="Lapidus A."/>
            <person name="Glavina del Rio T."/>
            <person name="Dalin E."/>
            <person name="Tice H."/>
            <person name="Bruce D."/>
            <person name="Goodwin L."/>
            <person name="Pitluck S."/>
            <person name="Kyrpides N."/>
            <person name="Mavromatis K."/>
            <person name="Ivanova N."/>
            <person name="Mikhailova N."/>
            <person name="Sims D."/>
            <person name="Meincke L."/>
            <person name="Brettin T."/>
            <person name="Detter J.C."/>
            <person name="Han C."/>
            <person name="Larimer F."/>
            <person name="Land M."/>
            <person name="Hauser L."/>
            <person name="Markowitz V."/>
            <person name="Cheng J.F."/>
            <person name="Hugenholtz P."/>
            <person name="Woyke T."/>
            <person name="Wu D."/>
            <person name="Eisen J.A."/>
        </authorList>
    </citation>
    <scope>NUCLEOTIDE SEQUENCE [LARGE SCALE GENOMIC DNA]</scope>
    <source>
        <strain evidence="4">ATCC 33386 / NCTC 11300</strain>
    </source>
</reference>
<accession>D1AQH3</accession>
<dbReference type="eggNOG" id="COG1045">
    <property type="taxonomic scope" value="Bacteria"/>
</dbReference>
<dbReference type="InterPro" id="IPR018357">
    <property type="entry name" value="Hexapep_transf_CS"/>
</dbReference>
<dbReference type="InterPro" id="IPR011004">
    <property type="entry name" value="Trimer_LpxA-like_sf"/>
</dbReference>
<dbReference type="RefSeq" id="WP_012862815.1">
    <property type="nucleotide sequence ID" value="NC_013517.1"/>
</dbReference>
<protein>
    <submittedName>
        <fullName evidence="3">Serine acetyltransferase-like protein</fullName>
    </submittedName>
</protein>
<keyword evidence="4" id="KW-1185">Reference proteome</keyword>
<dbReference type="InterPro" id="IPR001451">
    <property type="entry name" value="Hexapep"/>
</dbReference>
<evidence type="ECO:0000313" key="4">
    <source>
        <dbReference type="Proteomes" id="UP000000845"/>
    </source>
</evidence>
<sequence length="180" mass="20165">MENMTFEELIKINCFSKEASEQKQAAELLEQRYCCEIRCADMDESVRFAHHARGCTIVAAKLSKNVVIFQNVTIGSNMRYNKIKKEWENVGSPIIAENVIIADGAKVLGQITIGKNTVIGAGAIITKDIPENSVAYGINQYKAKDPDYDLVFNPDMISGEEIMRIDAKRVAEFDKMQDHS</sequence>
<dbReference type="PROSITE" id="PS00101">
    <property type="entry name" value="HEXAPEP_TRANSFERASES"/>
    <property type="match status" value="1"/>
</dbReference>
<dbReference type="EMBL" id="CP001739">
    <property type="protein sequence ID" value="ACZ10233.1"/>
    <property type="molecule type" value="Genomic_DNA"/>
</dbReference>
<reference evidence="3 4" key="2">
    <citation type="journal article" date="2010" name="Stand. Genomic Sci.">
        <title>Complete genome sequence of Sebaldella termitidis type strain (NCTC 11300).</title>
        <authorList>
            <person name="Harmon-Smith M."/>
            <person name="Celia L."/>
            <person name="Chertkov O."/>
            <person name="Lapidus A."/>
            <person name="Copeland A."/>
            <person name="Glavina Del Rio T."/>
            <person name="Nolan M."/>
            <person name="Lucas S."/>
            <person name="Tice H."/>
            <person name="Cheng J.F."/>
            <person name="Han C."/>
            <person name="Detter J.C."/>
            <person name="Bruce D."/>
            <person name="Goodwin L."/>
            <person name="Pitluck S."/>
            <person name="Pati A."/>
            <person name="Liolios K."/>
            <person name="Ivanova N."/>
            <person name="Mavromatis K."/>
            <person name="Mikhailova N."/>
            <person name="Chen A."/>
            <person name="Palaniappan K."/>
            <person name="Land M."/>
            <person name="Hauser L."/>
            <person name="Chang Y.J."/>
            <person name="Jeffries C.D."/>
            <person name="Brettin T."/>
            <person name="Goker M."/>
            <person name="Beck B."/>
            <person name="Bristow J."/>
            <person name="Eisen J.A."/>
            <person name="Markowitz V."/>
            <person name="Hugenholtz P."/>
            <person name="Kyrpides N.C."/>
            <person name="Klenk H.P."/>
            <person name="Chen F."/>
        </authorList>
    </citation>
    <scope>NUCLEOTIDE SEQUENCE [LARGE SCALE GENOMIC DNA]</scope>
    <source>
        <strain evidence="4">ATCC 33386 / NCTC 11300</strain>
    </source>
</reference>
<evidence type="ECO:0000313" key="3">
    <source>
        <dbReference type="EMBL" id="ACZ10233.1"/>
    </source>
</evidence>
<gene>
    <name evidence="3" type="ordered locus">Sterm_3394</name>
</gene>
<dbReference type="PANTHER" id="PTHR42811">
    <property type="entry name" value="SERINE ACETYLTRANSFERASE"/>
    <property type="match status" value="1"/>
</dbReference>
<name>D1AQH3_SEBTE</name>
<dbReference type="HOGENOM" id="CLU_1516417_0_0_0"/>
<dbReference type="Proteomes" id="UP000000845">
    <property type="component" value="Chromosome"/>
</dbReference>
<dbReference type="Gene3D" id="2.160.10.10">
    <property type="entry name" value="Hexapeptide repeat proteins"/>
    <property type="match status" value="1"/>
</dbReference>
<dbReference type="Pfam" id="PF00132">
    <property type="entry name" value="Hexapep"/>
    <property type="match status" value="1"/>
</dbReference>
<keyword evidence="2" id="KW-0677">Repeat</keyword>
<dbReference type="KEGG" id="str:Sterm_3394"/>
<proteinExistence type="predicted"/>
<dbReference type="SUPFAM" id="SSF51161">
    <property type="entry name" value="Trimeric LpxA-like enzymes"/>
    <property type="match status" value="1"/>
</dbReference>
<dbReference type="AlphaFoldDB" id="D1AQH3"/>
<dbReference type="STRING" id="526218.Sterm_3394"/>
<organism evidence="3 4">
    <name type="scientific">Sebaldella termitidis (strain ATCC 33386 / NCTC 11300)</name>
    <dbReference type="NCBI Taxonomy" id="526218"/>
    <lineage>
        <taxon>Bacteria</taxon>
        <taxon>Fusobacteriati</taxon>
        <taxon>Fusobacteriota</taxon>
        <taxon>Fusobacteriia</taxon>
        <taxon>Fusobacteriales</taxon>
        <taxon>Leptotrichiaceae</taxon>
        <taxon>Sebaldella</taxon>
    </lineage>
</organism>
<evidence type="ECO:0000256" key="2">
    <source>
        <dbReference type="ARBA" id="ARBA00022737"/>
    </source>
</evidence>
<keyword evidence="1" id="KW-0808">Transferase</keyword>